<dbReference type="Gene3D" id="3.80.10.10">
    <property type="entry name" value="Ribonuclease Inhibitor"/>
    <property type="match status" value="1"/>
</dbReference>
<organism evidence="1 2">
    <name type="scientific">Mycena albidolilacea</name>
    <dbReference type="NCBI Taxonomy" id="1033008"/>
    <lineage>
        <taxon>Eukaryota</taxon>
        <taxon>Fungi</taxon>
        <taxon>Dikarya</taxon>
        <taxon>Basidiomycota</taxon>
        <taxon>Agaricomycotina</taxon>
        <taxon>Agaricomycetes</taxon>
        <taxon>Agaricomycetidae</taxon>
        <taxon>Agaricales</taxon>
        <taxon>Marasmiineae</taxon>
        <taxon>Mycenaceae</taxon>
        <taxon>Mycena</taxon>
    </lineage>
</organism>
<dbReference type="SUPFAM" id="SSF52047">
    <property type="entry name" value="RNI-like"/>
    <property type="match status" value="1"/>
</dbReference>
<dbReference type="Proteomes" id="UP001218218">
    <property type="component" value="Unassembled WGS sequence"/>
</dbReference>
<sequence>MHRTFGIPETLDLIFAELRIPEPLLYPRDHSRTSRKDFAGLARTCKTFQSPALDFLWREQETLVNVLKCLPAHLWEEKTVLDPSGRGTIRLELRSWEMDEEFSSVADVFEKISTGLPRDYFAQISRAYCLAYLLTPFSHTFVSSFGPKVVEADFSLPTHTSLSLSDLPIHFPRLQRLCLSAQYYSCGALSELGLTLDRIEELSIDTLNRVAIEHLSQLPALTSFYLDVPDLRDLGPSPRFRSPVHPQTPRISTLHDLCFGDITLEFTIEFLDQLSNFSATRSATRQLYAALASHLNHSTLQTLHIGFPESHGGMETTPPASSNYLIDGPILATLFCFGNLTEITLEPPVGFDIDDETVADMARAWPKLKSLCSMASSDLYHPSSMSLNGLCAFANHCYELTYLTIAFDASTVPPFDDSSVTAVSQSSLTSLDVGASPMIHPSLVAQFLLRLFPNLAIIRTLNEWRWDDEENIAENPAEHAQYTRWEQVQRALGRNSKDASK</sequence>
<proteinExistence type="predicted"/>
<accession>A0AAD7EHY5</accession>
<reference evidence="1" key="1">
    <citation type="submission" date="2023-03" db="EMBL/GenBank/DDBJ databases">
        <title>Massive genome expansion in bonnet fungi (Mycena s.s.) driven by repeated elements and novel gene families across ecological guilds.</title>
        <authorList>
            <consortium name="Lawrence Berkeley National Laboratory"/>
            <person name="Harder C.B."/>
            <person name="Miyauchi S."/>
            <person name="Viragh M."/>
            <person name="Kuo A."/>
            <person name="Thoen E."/>
            <person name="Andreopoulos B."/>
            <person name="Lu D."/>
            <person name="Skrede I."/>
            <person name="Drula E."/>
            <person name="Henrissat B."/>
            <person name="Morin E."/>
            <person name="Kohler A."/>
            <person name="Barry K."/>
            <person name="LaButti K."/>
            <person name="Morin E."/>
            <person name="Salamov A."/>
            <person name="Lipzen A."/>
            <person name="Mereny Z."/>
            <person name="Hegedus B."/>
            <person name="Baldrian P."/>
            <person name="Stursova M."/>
            <person name="Weitz H."/>
            <person name="Taylor A."/>
            <person name="Grigoriev I.V."/>
            <person name="Nagy L.G."/>
            <person name="Martin F."/>
            <person name="Kauserud H."/>
        </authorList>
    </citation>
    <scope>NUCLEOTIDE SEQUENCE</scope>
    <source>
        <strain evidence="1">CBHHK002</strain>
    </source>
</reference>
<gene>
    <name evidence="1" type="ORF">DFH08DRAFT_941297</name>
</gene>
<evidence type="ECO:0000313" key="1">
    <source>
        <dbReference type="EMBL" id="KAJ7325563.1"/>
    </source>
</evidence>
<evidence type="ECO:0008006" key="3">
    <source>
        <dbReference type="Google" id="ProtNLM"/>
    </source>
</evidence>
<name>A0AAD7EHY5_9AGAR</name>
<dbReference type="EMBL" id="JARIHO010000044">
    <property type="protein sequence ID" value="KAJ7325563.1"/>
    <property type="molecule type" value="Genomic_DNA"/>
</dbReference>
<keyword evidence="2" id="KW-1185">Reference proteome</keyword>
<dbReference type="AlphaFoldDB" id="A0AAD7EHY5"/>
<comment type="caution">
    <text evidence="1">The sequence shown here is derived from an EMBL/GenBank/DDBJ whole genome shotgun (WGS) entry which is preliminary data.</text>
</comment>
<dbReference type="InterPro" id="IPR032675">
    <property type="entry name" value="LRR_dom_sf"/>
</dbReference>
<protein>
    <recommendedName>
        <fullName evidence="3">F-box domain-containing protein</fullName>
    </recommendedName>
</protein>
<evidence type="ECO:0000313" key="2">
    <source>
        <dbReference type="Proteomes" id="UP001218218"/>
    </source>
</evidence>